<protein>
    <recommendedName>
        <fullName evidence="2">histidine kinase</fullName>
        <ecNumber evidence="2">2.7.13.3</ecNumber>
    </recommendedName>
</protein>
<feature type="transmembrane region" description="Helical" evidence="7">
    <location>
        <begin position="12"/>
        <end position="30"/>
    </location>
</feature>
<evidence type="ECO:0000256" key="5">
    <source>
        <dbReference type="ARBA" id="ARBA00022777"/>
    </source>
</evidence>
<feature type="region of interest" description="Disordered" evidence="6">
    <location>
        <begin position="824"/>
        <end position="1101"/>
    </location>
</feature>
<feature type="compositionally biased region" description="Low complexity" evidence="6">
    <location>
        <begin position="824"/>
        <end position="854"/>
    </location>
</feature>
<feature type="compositionally biased region" description="Low complexity" evidence="6">
    <location>
        <begin position="980"/>
        <end position="1010"/>
    </location>
</feature>
<feature type="compositionally biased region" description="Low complexity" evidence="6">
    <location>
        <begin position="1075"/>
        <end position="1095"/>
    </location>
</feature>
<sequence>MRLRRSSIRAKIIALLMVPIVALTGLWVYATLVTTGDVWRQLGVAAAYRSFGGSVDQYARDVQEERRAAVLSLAAGDSAALTEAYRRAQDVTDRDLEALRTKANGPEGEKLDAVQNKRLQDILGGADQLAPIRGQVARAANFWSYVIDQYSALIDPVFSFRSAFVSRQSGQLPRQGTLLTELVRAREYLSREDAAMEGLRLTDHPDSLMVQEALDGLHNQRALFDVYIDELDPQDQSGYRNLRAGNNWLALLSAEAFFEDSPDHVQAVKRLSENSWRDAADGALTSLAGLNTRLDATLGDRARSAAIHQLVRGGIAGLIGLVAVVLSIAISFRIGRGLVRELITLRNAAQELAGARLPSVMLRLRKGEAVDVAAEAPALDLGPAEIGQVGQALNAVQRAAVEAAVEQAELRKGVSAVFVNLARRSQVLLHRQLTLLDAMERRAADPAELEDLFRLDHMTTRMRRHAEGLIILAGGSPGRAWRKPVRMVDVVRAAVSEVEDYARVVVRPFPGTGLLGSTVADVIHLIAELVENATVYSPPNTQVTVQGEVVAHGFCLEIDDRGLGLGEQALEEINQRLSEEQEFDLTDTDRLGLFVVSRLALRHGIRVHLRPSPYGGTSAVVLIPRELLAEVPAPAGPGAGTAGGAGSTPDGTAQRSAGVRRGQRELVVVPTLPEDETHRRSAEARAESDELVQPARAVERLSGGPRPSMPEPARTPGGLPRRRASAHPGAPRLVPVDTSSAVAANAVGTTGTDEPVGSDMAANAAPGALADTGTDTDAGTDAGADPSSGTGRHRRPGSPVAGESADEAHVRRAALPAHAAPLRTGAAPSAGFASAPSARPAVEAATPEAEVSASDDAQPSAQRTPLLAAGGRLPRRVRQASLAPQLKAAAAAAAAGRPTPGTGERESVRERSPEEARSAFASFQRGYQRGRGDRSQPASLTVVPNPPVSGASTVASGADRPGGPAESPSGRTESSRRPADPTAARTAGPTAGQPVDPSAGTSPSAAAGPDGRSGGLSGRGSRRAALPSAPRPAELPAPRARPALSAQPGGPAAQTSQQPAGPQRPAGRVQPNPGSPASSLPPQSAPPARQAQPAPTEGTES</sequence>
<dbReference type="EMBL" id="BAAATR010000012">
    <property type="protein sequence ID" value="GAA2246974.1"/>
    <property type="molecule type" value="Genomic_DNA"/>
</dbReference>
<feature type="region of interest" description="Disordered" evidence="6">
    <location>
        <begin position="634"/>
        <end position="810"/>
    </location>
</feature>
<feature type="domain" description="Histidine kinase/HSP90-like ATPase" evidence="8">
    <location>
        <begin position="517"/>
        <end position="627"/>
    </location>
</feature>
<name>A0ABP5QY33_9ACTN</name>
<dbReference type="SUPFAM" id="SSF55874">
    <property type="entry name" value="ATPase domain of HSP90 chaperone/DNA topoisomerase II/histidine kinase"/>
    <property type="match status" value="1"/>
</dbReference>
<evidence type="ECO:0000256" key="2">
    <source>
        <dbReference type="ARBA" id="ARBA00012438"/>
    </source>
</evidence>
<accession>A0ABP5QY33</accession>
<dbReference type="PANTHER" id="PTHR45436">
    <property type="entry name" value="SENSOR HISTIDINE KINASE YKOH"/>
    <property type="match status" value="1"/>
</dbReference>
<dbReference type="Pfam" id="PF02518">
    <property type="entry name" value="HATPase_c"/>
    <property type="match status" value="1"/>
</dbReference>
<gene>
    <name evidence="9" type="ORF">GCM10010430_31260</name>
</gene>
<evidence type="ECO:0000259" key="8">
    <source>
        <dbReference type="SMART" id="SM00387"/>
    </source>
</evidence>
<evidence type="ECO:0000256" key="3">
    <source>
        <dbReference type="ARBA" id="ARBA00022553"/>
    </source>
</evidence>
<comment type="catalytic activity">
    <reaction evidence="1">
        <text>ATP + protein L-histidine = ADP + protein N-phospho-L-histidine.</text>
        <dbReference type="EC" id="2.7.13.3"/>
    </reaction>
</comment>
<dbReference type="InterPro" id="IPR036890">
    <property type="entry name" value="HATPase_C_sf"/>
</dbReference>
<evidence type="ECO:0000313" key="9">
    <source>
        <dbReference type="EMBL" id="GAA2246974.1"/>
    </source>
</evidence>
<keyword evidence="7" id="KW-1133">Transmembrane helix</keyword>
<dbReference type="PANTHER" id="PTHR45436:SF5">
    <property type="entry name" value="SENSOR HISTIDINE KINASE TRCS"/>
    <property type="match status" value="1"/>
</dbReference>
<evidence type="ECO:0000313" key="10">
    <source>
        <dbReference type="Proteomes" id="UP001500305"/>
    </source>
</evidence>
<dbReference type="Pfam" id="PF08376">
    <property type="entry name" value="NIT"/>
    <property type="match status" value="1"/>
</dbReference>
<keyword evidence="3" id="KW-0597">Phosphoprotein</keyword>
<dbReference type="Gene3D" id="3.30.565.10">
    <property type="entry name" value="Histidine kinase-like ATPase, C-terminal domain"/>
    <property type="match status" value="1"/>
</dbReference>
<comment type="caution">
    <text evidence="9">The sequence shown here is derived from an EMBL/GenBank/DDBJ whole genome shotgun (WGS) entry which is preliminary data.</text>
</comment>
<evidence type="ECO:0000256" key="1">
    <source>
        <dbReference type="ARBA" id="ARBA00000085"/>
    </source>
</evidence>
<feature type="compositionally biased region" description="Low complexity" evidence="6">
    <location>
        <begin position="764"/>
        <end position="785"/>
    </location>
</feature>
<dbReference type="InterPro" id="IPR050428">
    <property type="entry name" value="TCS_sensor_his_kinase"/>
</dbReference>
<feature type="compositionally biased region" description="Low complexity" evidence="6">
    <location>
        <begin position="738"/>
        <end position="752"/>
    </location>
</feature>
<keyword evidence="5" id="KW-0418">Kinase</keyword>
<feature type="compositionally biased region" description="Basic and acidic residues" evidence="6">
    <location>
        <begin position="675"/>
        <end position="688"/>
    </location>
</feature>
<dbReference type="EC" id="2.7.13.3" evidence="2"/>
<evidence type="ECO:0000256" key="7">
    <source>
        <dbReference type="SAM" id="Phobius"/>
    </source>
</evidence>
<keyword evidence="7" id="KW-0472">Membrane</keyword>
<evidence type="ECO:0000256" key="4">
    <source>
        <dbReference type="ARBA" id="ARBA00022679"/>
    </source>
</evidence>
<evidence type="ECO:0000256" key="6">
    <source>
        <dbReference type="SAM" id="MobiDB-lite"/>
    </source>
</evidence>
<dbReference type="InterPro" id="IPR003594">
    <property type="entry name" value="HATPase_dom"/>
</dbReference>
<proteinExistence type="predicted"/>
<dbReference type="RefSeq" id="WP_344636978.1">
    <property type="nucleotide sequence ID" value="NZ_BAAATR010000012.1"/>
</dbReference>
<keyword evidence="4" id="KW-0808">Transferase</keyword>
<feature type="compositionally biased region" description="Basic and acidic residues" evidence="6">
    <location>
        <begin position="903"/>
        <end position="917"/>
    </location>
</feature>
<reference evidence="10" key="1">
    <citation type="journal article" date="2019" name="Int. J. Syst. Evol. Microbiol.">
        <title>The Global Catalogue of Microorganisms (GCM) 10K type strain sequencing project: providing services to taxonomists for standard genome sequencing and annotation.</title>
        <authorList>
            <consortium name="The Broad Institute Genomics Platform"/>
            <consortium name="The Broad Institute Genome Sequencing Center for Infectious Disease"/>
            <person name="Wu L."/>
            <person name="Ma J."/>
        </authorList>
    </citation>
    <scope>NUCLEOTIDE SEQUENCE [LARGE SCALE GENOMIC DNA]</scope>
    <source>
        <strain evidence="10">JCM 7356</strain>
    </source>
</reference>
<organism evidence="9 10">
    <name type="scientific">Kitasatospora cystarginea</name>
    <dbReference type="NCBI Taxonomy" id="58350"/>
    <lineage>
        <taxon>Bacteria</taxon>
        <taxon>Bacillati</taxon>
        <taxon>Actinomycetota</taxon>
        <taxon>Actinomycetes</taxon>
        <taxon>Kitasatosporales</taxon>
        <taxon>Streptomycetaceae</taxon>
        <taxon>Kitasatospora</taxon>
    </lineage>
</organism>
<keyword evidence="10" id="KW-1185">Reference proteome</keyword>
<feature type="compositionally biased region" description="Gly residues" evidence="6">
    <location>
        <begin position="637"/>
        <end position="646"/>
    </location>
</feature>
<dbReference type="SMART" id="SM00387">
    <property type="entry name" value="HATPase_c"/>
    <property type="match status" value="1"/>
</dbReference>
<feature type="compositionally biased region" description="Low complexity" evidence="6">
    <location>
        <begin position="1036"/>
        <end position="1046"/>
    </location>
</feature>
<dbReference type="Proteomes" id="UP001500305">
    <property type="component" value="Unassembled WGS sequence"/>
</dbReference>
<dbReference type="InterPro" id="IPR013587">
    <property type="entry name" value="Nitrate/nitrite_sensing"/>
</dbReference>
<keyword evidence="7" id="KW-0812">Transmembrane</keyword>